<feature type="transmembrane region" description="Helical" evidence="1">
    <location>
        <begin position="12"/>
        <end position="34"/>
    </location>
</feature>
<organism evidence="2 4">
    <name type="scientific">Peptostreptococcus equinus</name>
    <dbReference type="NCBI Taxonomy" id="3003601"/>
    <lineage>
        <taxon>Bacteria</taxon>
        <taxon>Bacillati</taxon>
        <taxon>Bacillota</taxon>
        <taxon>Clostridia</taxon>
        <taxon>Peptostreptococcales</taxon>
        <taxon>Peptostreptococcaceae</taxon>
        <taxon>Peptostreptococcus</taxon>
    </lineage>
</organism>
<evidence type="ECO:0000313" key="3">
    <source>
        <dbReference type="EMBL" id="WAW15468.1"/>
    </source>
</evidence>
<dbReference type="Pfam" id="PF16938">
    <property type="entry name" value="Phage_holin_Dp1"/>
    <property type="match status" value="1"/>
</dbReference>
<dbReference type="EMBL" id="CP114052">
    <property type="protein sequence ID" value="WAW15468.1"/>
    <property type="molecule type" value="Genomic_DNA"/>
</dbReference>
<dbReference type="InterPro" id="IPR031612">
    <property type="entry name" value="Phage_holin_Dp1"/>
</dbReference>
<feature type="transmembrane region" description="Helical" evidence="1">
    <location>
        <begin position="40"/>
        <end position="58"/>
    </location>
</feature>
<reference evidence="2" key="1">
    <citation type="submission" date="2022-12" db="EMBL/GenBank/DDBJ databases">
        <title>Peptostreptococcus.</title>
        <authorList>
            <person name="Lee S.H."/>
        </authorList>
    </citation>
    <scope>NUCLEOTIDE SEQUENCE</scope>
    <source>
        <strain evidence="2">CBA3647</strain>
    </source>
</reference>
<gene>
    <name evidence="2" type="ORF">O0R46_02295</name>
    <name evidence="3" type="ORF">O0R46_03210</name>
</gene>
<dbReference type="Proteomes" id="UP001164187">
    <property type="component" value="Chromosome"/>
</dbReference>
<accession>A0ABY7JQ69</accession>
<evidence type="ECO:0000256" key="1">
    <source>
        <dbReference type="SAM" id="Phobius"/>
    </source>
</evidence>
<keyword evidence="1" id="KW-0812">Transmembrane</keyword>
<evidence type="ECO:0000313" key="4">
    <source>
        <dbReference type="Proteomes" id="UP001164187"/>
    </source>
</evidence>
<keyword evidence="1" id="KW-0472">Membrane</keyword>
<evidence type="ECO:0000313" key="2">
    <source>
        <dbReference type="EMBL" id="WAW15304.1"/>
    </source>
</evidence>
<sequence>MKLKNETYDILKWIAQIFLPALTIFVGAVGVAVGFKQTDLIVIIMTAFDTFLGTILGISTKNYNSEREV</sequence>
<keyword evidence="4" id="KW-1185">Reference proteome</keyword>
<dbReference type="EMBL" id="CP114052">
    <property type="protein sequence ID" value="WAW15304.1"/>
    <property type="molecule type" value="Genomic_DNA"/>
</dbReference>
<proteinExistence type="predicted"/>
<name>A0ABY7JQ69_9FIRM</name>
<keyword evidence="1" id="KW-1133">Transmembrane helix</keyword>
<protein>
    <submittedName>
        <fullName evidence="2">Holin</fullName>
    </submittedName>
</protein>
<dbReference type="RefSeq" id="WP_269311975.1">
    <property type="nucleotide sequence ID" value="NZ_CP114052.1"/>
</dbReference>